<name>A0A183D5E0_9BILA</name>
<evidence type="ECO:0000313" key="1">
    <source>
        <dbReference type="EMBL" id="VDK41569.1"/>
    </source>
</evidence>
<dbReference type="WBParaSite" id="GPUH_0000393801-mRNA-1">
    <property type="protein sequence ID" value="GPUH_0000393801-mRNA-1"/>
    <property type="gene ID" value="GPUH_0000393801"/>
</dbReference>
<reference evidence="3" key="1">
    <citation type="submission" date="2016-06" db="UniProtKB">
        <authorList>
            <consortium name="WormBaseParasite"/>
        </authorList>
    </citation>
    <scope>IDENTIFICATION</scope>
</reference>
<sequence>MPELQDGRFVDSFGLSVLLHIDSPINFITWILVNSAASFFREWRFQTCSYLGQASYWPGGLKNREPDWSTAYYFNEAMFISTRQLARAIVGDSKENYAYHFENVEKFKEAVRRLPAGNFFAYFALGLLSF</sequence>
<dbReference type="OrthoDB" id="10255632at2759"/>
<keyword evidence="2" id="KW-1185">Reference proteome</keyword>
<dbReference type="Proteomes" id="UP000271098">
    <property type="component" value="Unassembled WGS sequence"/>
</dbReference>
<proteinExistence type="predicted"/>
<organism evidence="3">
    <name type="scientific">Gongylonema pulchrum</name>
    <dbReference type="NCBI Taxonomy" id="637853"/>
    <lineage>
        <taxon>Eukaryota</taxon>
        <taxon>Metazoa</taxon>
        <taxon>Ecdysozoa</taxon>
        <taxon>Nematoda</taxon>
        <taxon>Chromadorea</taxon>
        <taxon>Rhabditida</taxon>
        <taxon>Spirurina</taxon>
        <taxon>Spiruromorpha</taxon>
        <taxon>Spiruroidea</taxon>
        <taxon>Gongylonematidae</taxon>
        <taxon>Gongylonema</taxon>
    </lineage>
</organism>
<dbReference type="AlphaFoldDB" id="A0A183D5E0"/>
<gene>
    <name evidence="1" type="ORF">GPUH_LOCUS3934</name>
</gene>
<accession>A0A183D5E0</accession>
<protein>
    <submittedName>
        <fullName evidence="3">Anoctamin</fullName>
    </submittedName>
</protein>
<evidence type="ECO:0000313" key="3">
    <source>
        <dbReference type="WBParaSite" id="GPUH_0000393801-mRNA-1"/>
    </source>
</evidence>
<dbReference type="EMBL" id="UYRT01007072">
    <property type="protein sequence ID" value="VDK41569.1"/>
    <property type="molecule type" value="Genomic_DNA"/>
</dbReference>
<reference evidence="1 2" key="2">
    <citation type="submission" date="2018-11" db="EMBL/GenBank/DDBJ databases">
        <authorList>
            <consortium name="Pathogen Informatics"/>
        </authorList>
    </citation>
    <scope>NUCLEOTIDE SEQUENCE [LARGE SCALE GENOMIC DNA]</scope>
</reference>
<evidence type="ECO:0000313" key="2">
    <source>
        <dbReference type="Proteomes" id="UP000271098"/>
    </source>
</evidence>